<sequence>MTSQPGSGAHGSGCHIGGTSASSRSSKRAGQGQRGRVDATAQADDIGVESDTRTADKSDKKERVVWTDDEVCTLVTYLHKHKATGGDGGFKSVTWNGATAHLNNTYPDVALKKLNQVSSKILTCTNLTNKQLKPTMAAITKYRQMSGFHCDNESGATIGDTDQEVWDTYLAKNPIMLNIDPSSEARGDYAFLLTMGPPATPSNTAPRDELSLDEPLPENSSRLEASFAGFGMGSQDDVESLTIFNHDSSTLISTGTTSMKRKANTFPGREASISTRTDLVSAPQRAALL</sequence>
<evidence type="ECO:0000256" key="1">
    <source>
        <dbReference type="SAM" id="MobiDB-lite"/>
    </source>
</evidence>
<dbReference type="OrthoDB" id="2690769at2759"/>
<reference evidence="2 3" key="1">
    <citation type="journal article" date="2016" name="Mol. Biol. Evol.">
        <title>Comparative Genomics of Early-Diverging Mushroom-Forming Fungi Provides Insights into the Origins of Lignocellulose Decay Capabilities.</title>
        <authorList>
            <person name="Nagy L.G."/>
            <person name="Riley R."/>
            <person name="Tritt A."/>
            <person name="Adam C."/>
            <person name="Daum C."/>
            <person name="Floudas D."/>
            <person name="Sun H."/>
            <person name="Yadav J.S."/>
            <person name="Pangilinan J."/>
            <person name="Larsson K.H."/>
            <person name="Matsuura K."/>
            <person name="Barry K."/>
            <person name="Labutti K."/>
            <person name="Kuo R."/>
            <person name="Ohm R.A."/>
            <person name="Bhattacharya S.S."/>
            <person name="Shirouzu T."/>
            <person name="Yoshinaga Y."/>
            <person name="Martin F.M."/>
            <person name="Grigoriev I.V."/>
            <person name="Hibbett D.S."/>
        </authorList>
    </citation>
    <scope>NUCLEOTIDE SEQUENCE [LARGE SCALE GENOMIC DNA]</scope>
    <source>
        <strain evidence="2 3">CBS 109695</strain>
    </source>
</reference>
<name>A0A166QD02_9AGAM</name>
<proteinExistence type="predicted"/>
<accession>A0A166QD02</accession>
<evidence type="ECO:0000313" key="3">
    <source>
        <dbReference type="Proteomes" id="UP000076532"/>
    </source>
</evidence>
<feature type="region of interest" description="Disordered" evidence="1">
    <location>
        <begin position="1"/>
        <end position="62"/>
    </location>
</feature>
<dbReference type="AlphaFoldDB" id="A0A166QD02"/>
<evidence type="ECO:0008006" key="4">
    <source>
        <dbReference type="Google" id="ProtNLM"/>
    </source>
</evidence>
<feature type="compositionally biased region" description="Basic and acidic residues" evidence="1">
    <location>
        <begin position="50"/>
        <end position="62"/>
    </location>
</feature>
<evidence type="ECO:0000313" key="2">
    <source>
        <dbReference type="EMBL" id="KZP27010.1"/>
    </source>
</evidence>
<gene>
    <name evidence="2" type="ORF">FIBSPDRAFT_886904</name>
</gene>
<dbReference type="EMBL" id="KV417511">
    <property type="protein sequence ID" value="KZP27010.1"/>
    <property type="molecule type" value="Genomic_DNA"/>
</dbReference>
<keyword evidence="3" id="KW-1185">Reference proteome</keyword>
<dbReference type="Proteomes" id="UP000076532">
    <property type="component" value="Unassembled WGS sequence"/>
</dbReference>
<protein>
    <recommendedName>
        <fullName evidence="4">Myb/SANT-like domain-containing protein</fullName>
    </recommendedName>
</protein>
<organism evidence="2 3">
    <name type="scientific">Athelia psychrophila</name>
    <dbReference type="NCBI Taxonomy" id="1759441"/>
    <lineage>
        <taxon>Eukaryota</taxon>
        <taxon>Fungi</taxon>
        <taxon>Dikarya</taxon>
        <taxon>Basidiomycota</taxon>
        <taxon>Agaricomycotina</taxon>
        <taxon>Agaricomycetes</taxon>
        <taxon>Agaricomycetidae</taxon>
        <taxon>Atheliales</taxon>
        <taxon>Atheliaceae</taxon>
        <taxon>Athelia</taxon>
    </lineage>
</organism>
<feature type="region of interest" description="Disordered" evidence="1">
    <location>
        <begin position="197"/>
        <end position="218"/>
    </location>
</feature>